<feature type="transmembrane region" description="Helical" evidence="1">
    <location>
        <begin position="54"/>
        <end position="76"/>
    </location>
</feature>
<feature type="transmembrane region" description="Helical" evidence="1">
    <location>
        <begin position="170"/>
        <end position="190"/>
    </location>
</feature>
<reference evidence="2 3" key="1">
    <citation type="submission" date="2008-08" db="EMBL/GenBank/DDBJ databases">
        <authorList>
            <person name="Madupu R."/>
            <person name="Durkin A.S."/>
            <person name="Torralba M."/>
            <person name="Methe B."/>
            <person name="Sutton G.G."/>
            <person name="Strausberg R.L."/>
            <person name="Nelson K.E."/>
        </authorList>
    </citation>
    <scope>NUCLEOTIDE SEQUENCE [LARGE SCALE GENOMIC DNA]</scope>
    <source>
        <strain evidence="2 3">RM3267</strain>
    </source>
</reference>
<dbReference type="STRING" id="553218.CAMRE0001_0107"/>
<dbReference type="AlphaFoldDB" id="B9CXN4"/>
<dbReference type="eggNOG" id="ENOG5031AAZ">
    <property type="taxonomic scope" value="Bacteria"/>
</dbReference>
<gene>
    <name evidence="2" type="ORF">CAMRE0001_0107</name>
</gene>
<protein>
    <submittedName>
        <fullName evidence="2">Uncharacterized protein</fullName>
    </submittedName>
</protein>
<keyword evidence="1" id="KW-0812">Transmembrane</keyword>
<dbReference type="Proteomes" id="UP000003082">
    <property type="component" value="Unassembled WGS sequence"/>
</dbReference>
<accession>B9CXN4</accession>
<evidence type="ECO:0000256" key="1">
    <source>
        <dbReference type="SAM" id="Phobius"/>
    </source>
</evidence>
<dbReference type="OrthoDB" id="9998151at2"/>
<organism evidence="2 3">
    <name type="scientific">Campylobacter rectus RM3267</name>
    <dbReference type="NCBI Taxonomy" id="553218"/>
    <lineage>
        <taxon>Bacteria</taxon>
        <taxon>Pseudomonadati</taxon>
        <taxon>Campylobacterota</taxon>
        <taxon>Epsilonproteobacteria</taxon>
        <taxon>Campylobacterales</taxon>
        <taxon>Campylobacteraceae</taxon>
        <taxon>Campylobacter</taxon>
    </lineage>
</organism>
<keyword evidence="3" id="KW-1185">Reference proteome</keyword>
<feature type="transmembrane region" description="Helical" evidence="1">
    <location>
        <begin position="196"/>
        <end position="214"/>
    </location>
</feature>
<keyword evidence="1" id="KW-1133">Transmembrane helix</keyword>
<sequence length="228" mass="25180">MGYFKNLLSDLRNGRLALHPILLAATFCIVKISWPYLIGPTGDDGSGGMIFGNFIFWDFAACACFIALGAHLVYVAGRGGKNSQSSSCKNSGYESAIQPRELRYLAVLRIILCALCIIACVVGYLSADIDHQKLGVLNWFFPAALASAFIYLIAIRIVATDSKIIDLGTVFGASYVAACYVVCRCFLPFLGGYGGFAFWKGLEIIFPLIWAFHFKRTYKKRLAEKMRH</sequence>
<dbReference type="EMBL" id="ACFU01000001">
    <property type="protein sequence ID" value="EEF15379.1"/>
    <property type="molecule type" value="Genomic_DNA"/>
</dbReference>
<evidence type="ECO:0000313" key="3">
    <source>
        <dbReference type="Proteomes" id="UP000003082"/>
    </source>
</evidence>
<comment type="caution">
    <text evidence="2">The sequence shown here is derived from an EMBL/GenBank/DDBJ whole genome shotgun (WGS) entry which is preliminary data.</text>
</comment>
<feature type="transmembrane region" description="Helical" evidence="1">
    <location>
        <begin position="139"/>
        <end position="158"/>
    </location>
</feature>
<feature type="transmembrane region" description="Helical" evidence="1">
    <location>
        <begin position="16"/>
        <end position="34"/>
    </location>
</feature>
<feature type="transmembrane region" description="Helical" evidence="1">
    <location>
        <begin position="106"/>
        <end position="127"/>
    </location>
</feature>
<name>B9CXN4_CAMRE</name>
<evidence type="ECO:0000313" key="2">
    <source>
        <dbReference type="EMBL" id="EEF15379.1"/>
    </source>
</evidence>
<proteinExistence type="predicted"/>
<keyword evidence="1" id="KW-0472">Membrane</keyword>
<dbReference type="RefSeq" id="WP_002943272.1">
    <property type="nucleotide sequence ID" value="NZ_ACFU01000001.1"/>
</dbReference>